<dbReference type="Pfam" id="PF12937">
    <property type="entry name" value="F-box-like"/>
    <property type="match status" value="1"/>
</dbReference>
<protein>
    <recommendedName>
        <fullName evidence="1">F-box domain-containing protein</fullName>
    </recommendedName>
</protein>
<feature type="domain" description="F-box" evidence="1">
    <location>
        <begin position="55"/>
        <end position="97"/>
    </location>
</feature>
<keyword evidence="3" id="KW-1185">Reference proteome</keyword>
<organism evidence="3">
    <name type="scientific">Arabidopsis lyrata subsp. lyrata</name>
    <name type="common">Lyre-leaved rock-cress</name>
    <dbReference type="NCBI Taxonomy" id="81972"/>
    <lineage>
        <taxon>Eukaryota</taxon>
        <taxon>Viridiplantae</taxon>
        <taxon>Streptophyta</taxon>
        <taxon>Embryophyta</taxon>
        <taxon>Tracheophyta</taxon>
        <taxon>Spermatophyta</taxon>
        <taxon>Magnoliopsida</taxon>
        <taxon>eudicotyledons</taxon>
        <taxon>Gunneridae</taxon>
        <taxon>Pentapetalae</taxon>
        <taxon>rosids</taxon>
        <taxon>malvids</taxon>
        <taxon>Brassicales</taxon>
        <taxon>Brassicaceae</taxon>
        <taxon>Camelineae</taxon>
        <taxon>Arabidopsis</taxon>
    </lineage>
</organism>
<dbReference type="AlphaFoldDB" id="D7LRZ6"/>
<dbReference type="Pfam" id="PF24750">
    <property type="entry name" value="b-prop_At3g26010-like"/>
    <property type="match status" value="1"/>
</dbReference>
<evidence type="ECO:0000313" key="2">
    <source>
        <dbReference type="EMBL" id="EFH53882.1"/>
    </source>
</evidence>
<dbReference type="eggNOG" id="ENOG502R8HY">
    <property type="taxonomic scope" value="Eukaryota"/>
</dbReference>
<dbReference type="Proteomes" id="UP000008694">
    <property type="component" value="Unassembled WGS sequence"/>
</dbReference>
<dbReference type="OrthoDB" id="1052291at2759"/>
<dbReference type="InterPro" id="IPR036047">
    <property type="entry name" value="F-box-like_dom_sf"/>
</dbReference>
<proteinExistence type="predicted"/>
<name>D7LRZ6_ARALL</name>
<evidence type="ECO:0000313" key="3">
    <source>
        <dbReference type="Proteomes" id="UP000008694"/>
    </source>
</evidence>
<accession>D7LRZ6</accession>
<dbReference type="SMART" id="SM00256">
    <property type="entry name" value="FBOX"/>
    <property type="match status" value="1"/>
</dbReference>
<evidence type="ECO:0000259" key="1">
    <source>
        <dbReference type="SMART" id="SM00256"/>
    </source>
</evidence>
<dbReference type="InterPro" id="IPR050796">
    <property type="entry name" value="SCF_F-box_component"/>
</dbReference>
<dbReference type="Gramene" id="scaffold_501821.1">
    <property type="protein sequence ID" value="scaffold_501821.1"/>
    <property type="gene ID" value="scaffold_501821.1"/>
</dbReference>
<dbReference type="PANTHER" id="PTHR31672">
    <property type="entry name" value="BNACNNG10540D PROTEIN"/>
    <property type="match status" value="1"/>
</dbReference>
<dbReference type="InterPro" id="IPR056592">
    <property type="entry name" value="Beta-prop_At3g26010-like"/>
</dbReference>
<dbReference type="HOGENOM" id="CLU_036673_0_0_1"/>
<gene>
    <name evidence="2" type="ORF">ARALYDRAFT_906117</name>
</gene>
<reference evidence="3" key="1">
    <citation type="journal article" date="2011" name="Nat. Genet.">
        <title>The Arabidopsis lyrata genome sequence and the basis of rapid genome size change.</title>
        <authorList>
            <person name="Hu T.T."/>
            <person name="Pattyn P."/>
            <person name="Bakker E.G."/>
            <person name="Cao J."/>
            <person name="Cheng J.-F."/>
            <person name="Clark R.M."/>
            <person name="Fahlgren N."/>
            <person name="Fawcett J.A."/>
            <person name="Grimwood J."/>
            <person name="Gundlach H."/>
            <person name="Haberer G."/>
            <person name="Hollister J.D."/>
            <person name="Ossowski S."/>
            <person name="Ottilar R.P."/>
            <person name="Salamov A.A."/>
            <person name="Schneeberger K."/>
            <person name="Spannagl M."/>
            <person name="Wang X."/>
            <person name="Yang L."/>
            <person name="Nasrallah M.E."/>
            <person name="Bergelson J."/>
            <person name="Carrington J.C."/>
            <person name="Gaut B.S."/>
            <person name="Schmutz J."/>
            <person name="Mayer K.F.X."/>
            <person name="Van de Peer Y."/>
            <person name="Grigoriev I.V."/>
            <person name="Nordborg M."/>
            <person name="Weigel D."/>
            <person name="Guo Y.-L."/>
        </authorList>
    </citation>
    <scope>NUCLEOTIDE SEQUENCE [LARGE SCALE GENOMIC DNA]</scope>
    <source>
        <strain evidence="3">cv. MN47</strain>
    </source>
</reference>
<dbReference type="SUPFAM" id="SSF81383">
    <property type="entry name" value="F-box domain"/>
    <property type="match status" value="1"/>
</dbReference>
<dbReference type="InterPro" id="IPR001810">
    <property type="entry name" value="F-box_dom"/>
</dbReference>
<sequence>MASLRKRKRSKTAFYVFGNQSKRALKWIQRRKVNDDVDINNGDHATKNTNIIDDLPETLLLVEIFSKLSNPRDLIVCKSVSKRWNSLLSSSSFHYTRSLALFLNNTQPQLATNDICLESWKGFELCNYIDLDFDHPLCVLASYKDVLLCMKSPPVTRLRRSQSQFYLVNPVTMQWTRLPKFANGIIDVIPTFPLGLTGNGSKGTYYVVMLNLSKPYLLNVCVFDSKLGKWIYDFIEHPRWSPSGWCPTQYQALTFNGALHWLAEDGPIVAYNPNHMRKCIFIHRSQEMHHAFYGGGAVVSETLTVSMGHLRIIQFVCFKYPDDHHHLCIWTLEDYKQSIWKQEHEPVYFRDMVSDLPWIQDYMRGYNLNTTTNKDNVPIIMQYVDLDDYLDVEYQPPETKERIVCTRPLVCHPNNPLLVYLYLPETIVSLDVTTKELRLITRDNGSGMSSTSSYWNHYDKVIPMTLHLDPTLIPCHEHVLLPRT</sequence>
<dbReference type="EMBL" id="GL348717">
    <property type="protein sequence ID" value="EFH53882.1"/>
    <property type="molecule type" value="Genomic_DNA"/>
</dbReference>
<dbReference type="Gene3D" id="1.20.1280.50">
    <property type="match status" value="1"/>
</dbReference>
<dbReference type="KEGG" id="aly:9311988"/>